<dbReference type="EMBL" id="JAPWDS010000006">
    <property type="protein sequence ID" value="KAJ5493887.1"/>
    <property type="molecule type" value="Genomic_DNA"/>
</dbReference>
<sequence length="137" mass="15172">MSTPDHIQAAIALHNAVTETFRPMELFQAAQAYGGVNVSVGHGKQKQPDAGWGATRPPCGVPKRPGVVVEVGLSEPETKLCNDARMWVDPVRGEAKMTITVKVNRRKPELNLHTWEWELRSTTSAGHTVNCYRKDQQ</sequence>
<name>A0A9W9XJ07_9EURO</name>
<reference evidence="1" key="1">
    <citation type="submission" date="2022-12" db="EMBL/GenBank/DDBJ databases">
        <authorList>
            <person name="Petersen C."/>
        </authorList>
    </citation>
    <scope>NUCLEOTIDE SEQUENCE</scope>
    <source>
        <strain evidence="1">IBT 29495</strain>
    </source>
</reference>
<evidence type="ECO:0000313" key="2">
    <source>
        <dbReference type="Proteomes" id="UP001149954"/>
    </source>
</evidence>
<proteinExistence type="predicted"/>
<organism evidence="1 2">
    <name type="scientific">Penicillium fimorum</name>
    <dbReference type="NCBI Taxonomy" id="1882269"/>
    <lineage>
        <taxon>Eukaryota</taxon>
        <taxon>Fungi</taxon>
        <taxon>Dikarya</taxon>
        <taxon>Ascomycota</taxon>
        <taxon>Pezizomycotina</taxon>
        <taxon>Eurotiomycetes</taxon>
        <taxon>Eurotiomycetidae</taxon>
        <taxon>Eurotiales</taxon>
        <taxon>Aspergillaceae</taxon>
        <taxon>Penicillium</taxon>
    </lineage>
</organism>
<gene>
    <name evidence="1" type="ORF">N7463_009974</name>
</gene>
<protein>
    <submittedName>
        <fullName evidence="1">Dehydrogenase E1 component</fullName>
    </submittedName>
</protein>
<dbReference type="Proteomes" id="UP001149954">
    <property type="component" value="Unassembled WGS sequence"/>
</dbReference>
<evidence type="ECO:0000313" key="1">
    <source>
        <dbReference type="EMBL" id="KAJ5493887.1"/>
    </source>
</evidence>
<comment type="caution">
    <text evidence="1">The sequence shown here is derived from an EMBL/GenBank/DDBJ whole genome shotgun (WGS) entry which is preliminary data.</text>
</comment>
<keyword evidence="2" id="KW-1185">Reference proteome</keyword>
<accession>A0A9W9XJ07</accession>
<reference evidence="1" key="2">
    <citation type="journal article" date="2023" name="IMA Fungus">
        <title>Comparative genomic study of the Penicillium genus elucidates a diverse pangenome and 15 lateral gene transfer events.</title>
        <authorList>
            <person name="Petersen C."/>
            <person name="Sorensen T."/>
            <person name="Nielsen M.R."/>
            <person name="Sondergaard T.E."/>
            <person name="Sorensen J.L."/>
            <person name="Fitzpatrick D.A."/>
            <person name="Frisvad J.C."/>
            <person name="Nielsen K.L."/>
        </authorList>
    </citation>
    <scope>NUCLEOTIDE SEQUENCE</scope>
    <source>
        <strain evidence="1">IBT 29495</strain>
    </source>
</reference>
<dbReference type="AlphaFoldDB" id="A0A9W9XJ07"/>
<dbReference type="OrthoDB" id="4247723at2759"/>